<dbReference type="SUPFAM" id="SSF48264">
    <property type="entry name" value="Cytochrome P450"/>
    <property type="match status" value="1"/>
</dbReference>
<keyword evidence="4 5" id="KW-0408">Iron</keyword>
<proteinExistence type="inferred from homology"/>
<dbReference type="OrthoDB" id="1470350at2759"/>
<keyword evidence="8" id="KW-1185">Reference proteome</keyword>
<comment type="cofactor">
    <cofactor evidence="1 5">
        <name>heme</name>
        <dbReference type="ChEBI" id="CHEBI:30413"/>
    </cofactor>
</comment>
<dbReference type="PRINTS" id="PR00465">
    <property type="entry name" value="EP450IV"/>
</dbReference>
<keyword evidence="5 6" id="KW-0349">Heme</keyword>
<keyword evidence="6" id="KW-0503">Monooxygenase</keyword>
<evidence type="ECO:0000256" key="5">
    <source>
        <dbReference type="PIRSR" id="PIRSR602403-1"/>
    </source>
</evidence>
<evidence type="ECO:0000256" key="1">
    <source>
        <dbReference type="ARBA" id="ARBA00001971"/>
    </source>
</evidence>
<dbReference type="GO" id="GO:0016705">
    <property type="term" value="F:oxidoreductase activity, acting on paired donors, with incorporation or reduction of molecular oxygen"/>
    <property type="evidence" value="ECO:0007669"/>
    <property type="project" value="InterPro"/>
</dbReference>
<comment type="caution">
    <text evidence="7">The sequence shown here is derived from an EMBL/GenBank/DDBJ whole genome shotgun (WGS) entry which is preliminary data.</text>
</comment>
<dbReference type="GO" id="GO:0020037">
    <property type="term" value="F:heme binding"/>
    <property type="evidence" value="ECO:0007669"/>
    <property type="project" value="InterPro"/>
</dbReference>
<protein>
    <submittedName>
        <fullName evidence="7">Cytochrome P450</fullName>
    </submittedName>
</protein>
<sequence>MIDVSIFTLALAITGAIAVYRFLIYPSLLSPLSKIPNAHPTASISSAWIFWIRYQRRELATIHAAHQKLGPVIRLGPREISVNSVKGGIQTVYSGGFEKGIPEGNWYQFFTNFNGTLNMFSMARNKTHSTRKRMLSNIYSKSSLQSSRAMTSVTTELLNKRFIPALQDPATEGSEFNLCAVFSGITMDFVTGYQFGLAAGSNLTQNVQQRDHFLNMYISRQDYSYWSQEWPELSQFVRKFGYDLTPQHVYKANKEIETWALGMCGNAAISLSQYGSQTEKEADSPANYPVVYAQTKFAMDKEASKTASDVEKVDEAQQRLEIASEMLDHLAAGFDTSGITLTFLAQELSRPENASIQTRLREELQNLELDPETKLPNAKVLDAAPFLHAVLYETLRLHAAIPGPQPRTTPHVEGGSTLGPDGEYTGIPGGVRISAQAWSLHRNADVFPEPESFKPERWLVETGGKVEAGTTGEMNRWFWAFGSGGRMCVGSNLAIYQMKYIIYAIWANFKTRIVDDSECVQKDAYTAPPKGHSLIVSLEKAR</sequence>
<dbReference type="Pfam" id="PF00067">
    <property type="entry name" value="p450"/>
    <property type="match status" value="1"/>
</dbReference>
<dbReference type="InterPro" id="IPR017972">
    <property type="entry name" value="Cyt_P450_CS"/>
</dbReference>
<dbReference type="Gene3D" id="1.10.630.10">
    <property type="entry name" value="Cytochrome P450"/>
    <property type="match status" value="1"/>
</dbReference>
<dbReference type="EMBL" id="ML978121">
    <property type="protein sequence ID" value="KAF2104181.1"/>
    <property type="molecule type" value="Genomic_DNA"/>
</dbReference>
<dbReference type="InterPro" id="IPR002403">
    <property type="entry name" value="Cyt_P450_E_grp-IV"/>
</dbReference>
<dbReference type="PROSITE" id="PS00086">
    <property type="entry name" value="CYTOCHROME_P450"/>
    <property type="match status" value="1"/>
</dbReference>
<dbReference type="InterPro" id="IPR050121">
    <property type="entry name" value="Cytochrome_P450_monoxygenase"/>
</dbReference>
<dbReference type="GO" id="GO:0005506">
    <property type="term" value="F:iron ion binding"/>
    <property type="evidence" value="ECO:0007669"/>
    <property type="project" value="InterPro"/>
</dbReference>
<evidence type="ECO:0000256" key="6">
    <source>
        <dbReference type="RuleBase" id="RU000461"/>
    </source>
</evidence>
<evidence type="ECO:0000313" key="8">
    <source>
        <dbReference type="Proteomes" id="UP000799772"/>
    </source>
</evidence>
<name>A0A9P4IMC4_9PEZI</name>
<evidence type="ECO:0000256" key="2">
    <source>
        <dbReference type="ARBA" id="ARBA00010617"/>
    </source>
</evidence>
<dbReference type="PANTHER" id="PTHR24305:SF166">
    <property type="entry name" value="CYTOCHROME P450 12A4, MITOCHONDRIAL-RELATED"/>
    <property type="match status" value="1"/>
</dbReference>
<evidence type="ECO:0000313" key="7">
    <source>
        <dbReference type="EMBL" id="KAF2104181.1"/>
    </source>
</evidence>
<dbReference type="AlphaFoldDB" id="A0A9P4IMC4"/>
<dbReference type="Proteomes" id="UP000799772">
    <property type="component" value="Unassembled WGS sequence"/>
</dbReference>
<organism evidence="7 8">
    <name type="scientific">Rhizodiscina lignyota</name>
    <dbReference type="NCBI Taxonomy" id="1504668"/>
    <lineage>
        <taxon>Eukaryota</taxon>
        <taxon>Fungi</taxon>
        <taxon>Dikarya</taxon>
        <taxon>Ascomycota</taxon>
        <taxon>Pezizomycotina</taxon>
        <taxon>Dothideomycetes</taxon>
        <taxon>Pleosporomycetidae</taxon>
        <taxon>Aulographales</taxon>
        <taxon>Rhizodiscinaceae</taxon>
        <taxon>Rhizodiscina</taxon>
    </lineage>
</organism>
<feature type="binding site" description="axial binding residue" evidence="5">
    <location>
        <position position="488"/>
    </location>
    <ligand>
        <name>heme</name>
        <dbReference type="ChEBI" id="CHEBI:30413"/>
    </ligand>
    <ligandPart>
        <name>Fe</name>
        <dbReference type="ChEBI" id="CHEBI:18248"/>
    </ligandPart>
</feature>
<comment type="similarity">
    <text evidence="2 6">Belongs to the cytochrome P450 family.</text>
</comment>
<evidence type="ECO:0000256" key="4">
    <source>
        <dbReference type="ARBA" id="ARBA00023004"/>
    </source>
</evidence>
<evidence type="ECO:0000256" key="3">
    <source>
        <dbReference type="ARBA" id="ARBA00022723"/>
    </source>
</evidence>
<reference evidence="7" key="1">
    <citation type="journal article" date="2020" name="Stud. Mycol.">
        <title>101 Dothideomycetes genomes: a test case for predicting lifestyles and emergence of pathogens.</title>
        <authorList>
            <person name="Haridas S."/>
            <person name="Albert R."/>
            <person name="Binder M."/>
            <person name="Bloem J."/>
            <person name="Labutti K."/>
            <person name="Salamov A."/>
            <person name="Andreopoulos B."/>
            <person name="Baker S."/>
            <person name="Barry K."/>
            <person name="Bills G."/>
            <person name="Bluhm B."/>
            <person name="Cannon C."/>
            <person name="Castanera R."/>
            <person name="Culley D."/>
            <person name="Daum C."/>
            <person name="Ezra D."/>
            <person name="Gonzalez J."/>
            <person name="Henrissat B."/>
            <person name="Kuo A."/>
            <person name="Liang C."/>
            <person name="Lipzen A."/>
            <person name="Lutzoni F."/>
            <person name="Magnuson J."/>
            <person name="Mondo S."/>
            <person name="Nolan M."/>
            <person name="Ohm R."/>
            <person name="Pangilinan J."/>
            <person name="Park H.-J."/>
            <person name="Ramirez L."/>
            <person name="Alfaro M."/>
            <person name="Sun H."/>
            <person name="Tritt A."/>
            <person name="Yoshinaga Y."/>
            <person name="Zwiers L.-H."/>
            <person name="Turgeon B."/>
            <person name="Goodwin S."/>
            <person name="Spatafora J."/>
            <person name="Crous P."/>
            <person name="Grigoriev I."/>
        </authorList>
    </citation>
    <scope>NUCLEOTIDE SEQUENCE</scope>
    <source>
        <strain evidence="7">CBS 133067</strain>
    </source>
</reference>
<dbReference type="CDD" id="cd11059">
    <property type="entry name" value="CYP_fungal"/>
    <property type="match status" value="1"/>
</dbReference>
<gene>
    <name evidence="7" type="ORF">NA57DRAFT_62845</name>
</gene>
<dbReference type="PANTHER" id="PTHR24305">
    <property type="entry name" value="CYTOCHROME P450"/>
    <property type="match status" value="1"/>
</dbReference>
<dbReference type="InterPro" id="IPR001128">
    <property type="entry name" value="Cyt_P450"/>
</dbReference>
<accession>A0A9P4IMC4</accession>
<dbReference type="InterPro" id="IPR036396">
    <property type="entry name" value="Cyt_P450_sf"/>
</dbReference>
<dbReference type="PRINTS" id="PR00385">
    <property type="entry name" value="P450"/>
</dbReference>
<dbReference type="GO" id="GO:0004497">
    <property type="term" value="F:monooxygenase activity"/>
    <property type="evidence" value="ECO:0007669"/>
    <property type="project" value="UniProtKB-KW"/>
</dbReference>
<keyword evidence="3 5" id="KW-0479">Metal-binding</keyword>
<keyword evidence="6" id="KW-0560">Oxidoreductase</keyword>